<dbReference type="CDD" id="cd18186">
    <property type="entry name" value="BTB_POZ_ZBTB_KLHL-like"/>
    <property type="match status" value="1"/>
</dbReference>
<accession>A0A1S3IU76</accession>
<proteinExistence type="inferred from homology"/>
<evidence type="ECO:0000256" key="8">
    <source>
        <dbReference type="ARBA" id="ARBA00023125"/>
    </source>
</evidence>
<dbReference type="GO" id="GO:0008270">
    <property type="term" value="F:zinc ion binding"/>
    <property type="evidence" value="ECO:0007669"/>
    <property type="project" value="UniProtKB-KW"/>
</dbReference>
<dbReference type="InterPro" id="IPR013087">
    <property type="entry name" value="Znf_C2H2_type"/>
</dbReference>
<evidence type="ECO:0000256" key="6">
    <source>
        <dbReference type="ARBA" id="ARBA00022833"/>
    </source>
</evidence>
<dbReference type="Pfam" id="PF07707">
    <property type="entry name" value="BACK"/>
    <property type="match status" value="1"/>
</dbReference>
<dbReference type="InParanoid" id="A0A1S3IU76"/>
<name>A0A1S3IU76_LINAN</name>
<dbReference type="SUPFAM" id="SSF57667">
    <property type="entry name" value="beta-beta-alpha zinc fingers"/>
    <property type="match status" value="4"/>
</dbReference>
<dbReference type="InterPro" id="IPR000210">
    <property type="entry name" value="BTB/POZ_dom"/>
</dbReference>
<dbReference type="Pfam" id="PF00096">
    <property type="entry name" value="zf-C2H2"/>
    <property type="match status" value="3"/>
</dbReference>
<dbReference type="GO" id="GO:0000981">
    <property type="term" value="F:DNA-binding transcription factor activity, RNA polymerase II-specific"/>
    <property type="evidence" value="ECO:0007669"/>
    <property type="project" value="TreeGrafter"/>
</dbReference>
<feature type="domain" description="C2H2-type" evidence="14">
    <location>
        <begin position="677"/>
        <end position="706"/>
    </location>
</feature>
<dbReference type="PANTHER" id="PTHR24394">
    <property type="entry name" value="ZINC FINGER PROTEIN"/>
    <property type="match status" value="1"/>
</dbReference>
<evidence type="ECO:0000256" key="4">
    <source>
        <dbReference type="ARBA" id="ARBA00022737"/>
    </source>
</evidence>
<feature type="region of interest" description="Disordered" evidence="12">
    <location>
        <begin position="294"/>
        <end position="357"/>
    </location>
</feature>
<feature type="domain" description="BTB" evidence="13">
    <location>
        <begin position="36"/>
        <end position="101"/>
    </location>
</feature>
<comment type="similarity">
    <text evidence="2">Belongs to the krueppel C2H2-type zinc-finger protein family.</text>
</comment>
<dbReference type="FunFam" id="3.30.160.60:FF:000145">
    <property type="entry name" value="Zinc finger protein 574"/>
    <property type="match status" value="1"/>
</dbReference>
<dbReference type="FunFam" id="3.30.160.60:FF:002780">
    <property type="entry name" value="Protein CBR-EOR-1"/>
    <property type="match status" value="1"/>
</dbReference>
<evidence type="ECO:0000256" key="1">
    <source>
        <dbReference type="ARBA" id="ARBA00004123"/>
    </source>
</evidence>
<dbReference type="PROSITE" id="PS50157">
    <property type="entry name" value="ZINC_FINGER_C2H2_2"/>
    <property type="match status" value="8"/>
</dbReference>
<evidence type="ECO:0000256" key="5">
    <source>
        <dbReference type="ARBA" id="ARBA00022771"/>
    </source>
</evidence>
<dbReference type="Proteomes" id="UP000085678">
    <property type="component" value="Unplaced"/>
</dbReference>
<keyword evidence="3" id="KW-0479">Metal-binding</keyword>
<evidence type="ECO:0000256" key="11">
    <source>
        <dbReference type="PROSITE-ProRule" id="PRU00042"/>
    </source>
</evidence>
<dbReference type="SMART" id="SM00225">
    <property type="entry name" value="BTB"/>
    <property type="match status" value="1"/>
</dbReference>
<feature type="region of interest" description="Disordered" evidence="12">
    <location>
        <begin position="398"/>
        <end position="421"/>
    </location>
</feature>
<feature type="domain" description="C2H2-type" evidence="14">
    <location>
        <begin position="506"/>
        <end position="534"/>
    </location>
</feature>
<sequence>MSTQAIPHLAMNFTENHQGSNILDKMRVQRDARRFCDVVLHVEGKKYMAHRNVLAACSPYFDSMLKPSTISKEQVFLPCQNQAIFEVLLDYVYTGKVVVDQENVFELVQLANHLLIGRLKDHCSEYLERYMNITNCLQIQDVAEKCGMPALEKSATTFIKSNVNLVVLQEGVLQVPPPKLEMVLAERNFLLTEEVKLDLIMRWTEVDVPGRHKHLYGMLAWIQWDRIDVNMIFHTMENNQMLKADERCMYAFLLTLLEHSLLMPNYMEYFTQLKDQVQRAEAEANAKVLCSNKEDEAQDPMVSDKEENSLENVVGEKTEETSAIGDLSNTSCSTEMAGEAQNGDSVELQTRKRGRKTDRPLKVVKRAARERRAKVPNTAKTAKLGKCEQGDKCNSTVENNARIEDEKTGSEGKTVASTGEAKVKEDISKDLDLMADDDLFKTGAMSSDEDEDEVDDGEYDDDDDDDDEDYEYVDVQKTKPLRKRGRPKGKRDAKKRKQKFVQKATYSCTECAYHCSTEYRLEKHVAKAHSDDTTYTCNICNGFESKWIREYTRHMKQHFGHPPYPCDFTGCEYKADRMQLLLYHRMKHTDDRPFECPVCSFKFRSKHNLKTHLKIHSGERPWQCQTCGRCFATKNTMQQHTVIHGDLRPYLCDLCGFSTKYQSHLIAHKRIHTGDVFRCTYPTCKYFTPKKSQLKAHLRIHQASREHTCKVCGRAFVEKSHLVRHERIHLEDKPFKCVECDYASSRRDKLKEHTEKHHGIYATAKTPYKPRKGRSSKLQQELQPSQILQYNNYTLSEVAGDGGQGYIPQADMNPSQGSTHAQVQATNHGLQFPPVSLSQEDQGVLSAGGIVQSMHVTTQLPPPPPPPQQQQHVQQQQQQQQQHHHQGQQQHLQGEMGVRAPVMPSTQQHCPPSFPQECYGGLGAFIALLN</sequence>
<keyword evidence="15" id="KW-1185">Reference proteome</keyword>
<feature type="compositionally biased region" description="Acidic residues" evidence="12">
    <location>
        <begin position="447"/>
        <end position="472"/>
    </location>
</feature>
<dbReference type="Gene3D" id="1.25.40.420">
    <property type="match status" value="1"/>
</dbReference>
<dbReference type="PANTHER" id="PTHR24394:SF44">
    <property type="entry name" value="ZINC FINGER PROTEIN 271-LIKE"/>
    <property type="match status" value="1"/>
</dbReference>
<evidence type="ECO:0000256" key="2">
    <source>
        <dbReference type="ARBA" id="ARBA00006991"/>
    </source>
</evidence>
<dbReference type="AlphaFoldDB" id="A0A1S3IU76"/>
<feature type="domain" description="C2H2-type" evidence="14">
    <location>
        <begin position="650"/>
        <end position="677"/>
    </location>
</feature>
<evidence type="ECO:0000256" key="9">
    <source>
        <dbReference type="ARBA" id="ARBA00023163"/>
    </source>
</evidence>
<evidence type="ECO:0000256" key="12">
    <source>
        <dbReference type="SAM" id="MobiDB-lite"/>
    </source>
</evidence>
<dbReference type="InterPro" id="IPR011333">
    <property type="entry name" value="SKP1/BTB/POZ_sf"/>
</dbReference>
<dbReference type="FunFam" id="3.30.160.60:FF:001370">
    <property type="entry name" value="Zinc finger protein"/>
    <property type="match status" value="1"/>
</dbReference>
<feature type="domain" description="C2H2-type" evidence="14">
    <location>
        <begin position="594"/>
        <end position="621"/>
    </location>
</feature>
<dbReference type="SMART" id="SM00875">
    <property type="entry name" value="BACK"/>
    <property type="match status" value="1"/>
</dbReference>
<dbReference type="GO" id="GO:0005634">
    <property type="term" value="C:nucleus"/>
    <property type="evidence" value="ECO:0007669"/>
    <property type="project" value="UniProtKB-SubCell"/>
</dbReference>
<feature type="domain" description="C2H2-type" evidence="14">
    <location>
        <begin position="622"/>
        <end position="649"/>
    </location>
</feature>
<keyword evidence="8" id="KW-0238">DNA-binding</keyword>
<dbReference type="RefSeq" id="XP_013401760.1">
    <property type="nucleotide sequence ID" value="XM_013546306.1"/>
</dbReference>
<feature type="region of interest" description="Disordered" evidence="12">
    <location>
        <begin position="802"/>
        <end position="822"/>
    </location>
</feature>
<feature type="domain" description="C2H2-type" evidence="14">
    <location>
        <begin position="735"/>
        <end position="762"/>
    </location>
</feature>
<dbReference type="SMART" id="SM00355">
    <property type="entry name" value="ZnF_C2H2"/>
    <property type="match status" value="9"/>
</dbReference>
<feature type="compositionally biased region" description="Basic and acidic residues" evidence="12">
    <location>
        <begin position="302"/>
        <end position="320"/>
    </location>
</feature>
<feature type="region of interest" description="Disordered" evidence="12">
    <location>
        <begin position="442"/>
        <end position="498"/>
    </location>
</feature>
<dbReference type="GeneID" id="106167506"/>
<feature type="domain" description="C2H2-type" evidence="14">
    <location>
        <begin position="564"/>
        <end position="593"/>
    </location>
</feature>
<evidence type="ECO:0000256" key="3">
    <source>
        <dbReference type="ARBA" id="ARBA00022723"/>
    </source>
</evidence>
<keyword evidence="9" id="KW-0804">Transcription</keyword>
<dbReference type="InterPro" id="IPR011705">
    <property type="entry name" value="BACK"/>
</dbReference>
<feature type="compositionally biased region" description="Low complexity" evidence="12">
    <location>
        <begin position="869"/>
        <end position="893"/>
    </location>
</feature>
<feature type="domain" description="C2H2-type" evidence="14">
    <location>
        <begin position="707"/>
        <end position="734"/>
    </location>
</feature>
<dbReference type="GO" id="GO:0003690">
    <property type="term" value="F:double-stranded DNA binding"/>
    <property type="evidence" value="ECO:0007669"/>
    <property type="project" value="UniProtKB-ARBA"/>
</dbReference>
<gene>
    <name evidence="16" type="primary">LOC106167506</name>
</gene>
<feature type="compositionally biased region" description="Polar residues" evidence="12">
    <location>
        <begin position="812"/>
        <end position="822"/>
    </location>
</feature>
<evidence type="ECO:0000256" key="10">
    <source>
        <dbReference type="ARBA" id="ARBA00023242"/>
    </source>
</evidence>
<evidence type="ECO:0000259" key="13">
    <source>
        <dbReference type="PROSITE" id="PS50097"/>
    </source>
</evidence>
<dbReference type="PROSITE" id="PS50097">
    <property type="entry name" value="BTB"/>
    <property type="match status" value="1"/>
</dbReference>
<keyword evidence="4" id="KW-0677">Repeat</keyword>
<evidence type="ECO:0000313" key="16">
    <source>
        <dbReference type="RefSeq" id="XP_013401760.1"/>
    </source>
</evidence>
<dbReference type="Gene3D" id="3.30.160.60">
    <property type="entry name" value="Classic Zinc Finger"/>
    <property type="match status" value="6"/>
</dbReference>
<dbReference type="InterPro" id="IPR036236">
    <property type="entry name" value="Znf_C2H2_sf"/>
</dbReference>
<keyword evidence="7" id="KW-0805">Transcription regulation</keyword>
<evidence type="ECO:0000313" key="15">
    <source>
        <dbReference type="Proteomes" id="UP000085678"/>
    </source>
</evidence>
<dbReference type="KEGG" id="lak:106167506"/>
<protein>
    <submittedName>
        <fullName evidence="16">Zinc finger and BTB domain-containing protein 24</fullName>
    </submittedName>
</protein>
<feature type="compositionally biased region" description="Basic residues" evidence="12">
    <location>
        <begin position="479"/>
        <end position="498"/>
    </location>
</feature>
<dbReference type="SUPFAM" id="SSF54695">
    <property type="entry name" value="POZ domain"/>
    <property type="match status" value="1"/>
</dbReference>
<feature type="compositionally biased region" description="Basic and acidic residues" evidence="12">
    <location>
        <begin position="401"/>
        <end position="410"/>
    </location>
</feature>
<feature type="region of interest" description="Disordered" evidence="12">
    <location>
        <begin position="855"/>
        <end position="893"/>
    </location>
</feature>
<evidence type="ECO:0000256" key="7">
    <source>
        <dbReference type="ARBA" id="ARBA00023015"/>
    </source>
</evidence>
<keyword evidence="6" id="KW-0862">Zinc</keyword>
<comment type="subcellular location">
    <subcellularLocation>
        <location evidence="1">Nucleus</location>
    </subcellularLocation>
</comment>
<evidence type="ECO:0000259" key="14">
    <source>
        <dbReference type="PROSITE" id="PS50157"/>
    </source>
</evidence>
<keyword evidence="5 11" id="KW-0863">Zinc-finger</keyword>
<keyword evidence="10" id="KW-0539">Nucleus</keyword>
<feature type="region of interest" description="Disordered" evidence="12">
    <location>
        <begin position="751"/>
        <end position="784"/>
    </location>
</feature>
<dbReference type="OrthoDB" id="9978265at2759"/>
<dbReference type="Gene3D" id="3.30.710.10">
    <property type="entry name" value="Potassium Channel Kv1.1, Chain A"/>
    <property type="match status" value="1"/>
</dbReference>
<dbReference type="Pfam" id="PF00651">
    <property type="entry name" value="BTB"/>
    <property type="match status" value="1"/>
</dbReference>
<organism evidence="15 16">
    <name type="scientific">Lingula anatina</name>
    <name type="common">Brachiopod</name>
    <name type="synonym">Lingula unguis</name>
    <dbReference type="NCBI Taxonomy" id="7574"/>
    <lineage>
        <taxon>Eukaryota</taxon>
        <taxon>Metazoa</taxon>
        <taxon>Spiralia</taxon>
        <taxon>Lophotrochozoa</taxon>
        <taxon>Brachiopoda</taxon>
        <taxon>Linguliformea</taxon>
        <taxon>Lingulata</taxon>
        <taxon>Lingulida</taxon>
        <taxon>Linguloidea</taxon>
        <taxon>Lingulidae</taxon>
        <taxon>Lingula</taxon>
    </lineage>
</organism>
<reference evidence="16" key="1">
    <citation type="submission" date="2025-08" db="UniProtKB">
        <authorList>
            <consortium name="RefSeq"/>
        </authorList>
    </citation>
    <scope>IDENTIFICATION</scope>
    <source>
        <tissue evidence="16">Gonads</tissue>
    </source>
</reference>
<dbReference type="PROSITE" id="PS00028">
    <property type="entry name" value="ZINC_FINGER_C2H2_1"/>
    <property type="match status" value="4"/>
</dbReference>